<reference evidence="7 8" key="1">
    <citation type="submission" date="2018-05" db="EMBL/GenBank/DDBJ databases">
        <title>genome sequencing of Nitrosopumilus sp. NM25.</title>
        <authorList>
            <person name="Mori K."/>
            <person name="Nakagawa T."/>
        </authorList>
    </citation>
    <scope>NUCLEOTIDE SEQUENCE [LARGE SCALE GENOMIC DNA]</scope>
    <source>
        <strain evidence="7 8">NM25</strain>
    </source>
</reference>
<keyword evidence="1" id="KW-0645">Protease</keyword>
<evidence type="ECO:0000256" key="3">
    <source>
        <dbReference type="ARBA" id="ARBA00022801"/>
    </source>
</evidence>
<dbReference type="GO" id="GO:0006508">
    <property type="term" value="P:proteolysis"/>
    <property type="evidence" value="ECO:0007669"/>
    <property type="project" value="UniProtKB-KW"/>
</dbReference>
<dbReference type="InterPro" id="IPR037518">
    <property type="entry name" value="MPN"/>
</dbReference>
<dbReference type="SUPFAM" id="SSF102712">
    <property type="entry name" value="JAB1/MPN domain"/>
    <property type="match status" value="1"/>
</dbReference>
<keyword evidence="3" id="KW-0378">Hydrolase</keyword>
<gene>
    <name evidence="7" type="ORF">NZNM25_08460</name>
</gene>
<accession>A0A2S2KRH7</accession>
<comment type="caution">
    <text evidence="7">The sequence shown here is derived from an EMBL/GenBank/DDBJ whole genome shotgun (WGS) entry which is preliminary data.</text>
</comment>
<dbReference type="AlphaFoldDB" id="A0A2S2KRH7"/>
<keyword evidence="4" id="KW-0862">Zinc</keyword>
<evidence type="ECO:0000256" key="4">
    <source>
        <dbReference type="ARBA" id="ARBA00022833"/>
    </source>
</evidence>
<organism evidence="7 8">
    <name type="scientific">Nitrosopumilus zosterae</name>
    <dbReference type="NCBI Taxonomy" id="718286"/>
    <lineage>
        <taxon>Archaea</taxon>
        <taxon>Nitrososphaerota</taxon>
        <taxon>Nitrososphaeria</taxon>
        <taxon>Nitrosopumilales</taxon>
        <taxon>Nitrosopumilaceae</taxon>
        <taxon>Nitrosopumilus</taxon>
    </lineage>
</organism>
<keyword evidence="8" id="KW-1185">Reference proteome</keyword>
<evidence type="ECO:0000256" key="5">
    <source>
        <dbReference type="ARBA" id="ARBA00023049"/>
    </source>
</evidence>
<evidence type="ECO:0000313" key="7">
    <source>
        <dbReference type="EMBL" id="GBH34055.1"/>
    </source>
</evidence>
<dbReference type="PROSITE" id="PS50249">
    <property type="entry name" value="MPN"/>
    <property type="match status" value="1"/>
</dbReference>
<protein>
    <recommendedName>
        <fullName evidence="6">MPN domain-containing protein</fullName>
    </recommendedName>
</protein>
<dbReference type="GO" id="GO:0008270">
    <property type="term" value="F:zinc ion binding"/>
    <property type="evidence" value="ECO:0007669"/>
    <property type="project" value="TreeGrafter"/>
</dbReference>
<dbReference type="PANTHER" id="PTHR34858:SF1">
    <property type="entry name" value="CYSO-CYSTEINE PEPTIDASE"/>
    <property type="match status" value="1"/>
</dbReference>
<keyword evidence="2" id="KW-0479">Metal-binding</keyword>
<dbReference type="Pfam" id="PF14464">
    <property type="entry name" value="Prok-JAB"/>
    <property type="match status" value="1"/>
</dbReference>
<evidence type="ECO:0000259" key="6">
    <source>
        <dbReference type="PROSITE" id="PS50249"/>
    </source>
</evidence>
<sequence>MDDRNSQRRIDLQKIIISESDKKILSEYSENQKPNESCAILFGKNDTVSDLFLTENIEESPVNFTISNEQLIEGYKMAEEKNLDVVGIFHSHPDSDAFPSNTDKKFMQSNPVVWIIYSGINKNFRAFILESDIIEIPIE</sequence>
<evidence type="ECO:0000256" key="2">
    <source>
        <dbReference type="ARBA" id="ARBA00022723"/>
    </source>
</evidence>
<dbReference type="GO" id="GO:0008235">
    <property type="term" value="F:metalloexopeptidase activity"/>
    <property type="evidence" value="ECO:0007669"/>
    <property type="project" value="TreeGrafter"/>
</dbReference>
<evidence type="ECO:0000313" key="8">
    <source>
        <dbReference type="Proteomes" id="UP000245829"/>
    </source>
</evidence>
<dbReference type="PANTHER" id="PTHR34858">
    <property type="entry name" value="CYSO-CYSTEINE PEPTIDASE"/>
    <property type="match status" value="1"/>
</dbReference>
<dbReference type="CDD" id="cd08070">
    <property type="entry name" value="MPN_like"/>
    <property type="match status" value="1"/>
</dbReference>
<dbReference type="Proteomes" id="UP000245829">
    <property type="component" value="Unassembled WGS sequence"/>
</dbReference>
<dbReference type="InterPro" id="IPR051929">
    <property type="entry name" value="VirAsm_ModProt"/>
</dbReference>
<feature type="domain" description="MPN" evidence="6">
    <location>
        <begin position="14"/>
        <end position="139"/>
    </location>
</feature>
<dbReference type="InterPro" id="IPR028090">
    <property type="entry name" value="JAB_dom_prok"/>
</dbReference>
<proteinExistence type="predicted"/>
<dbReference type="SMART" id="SM00232">
    <property type="entry name" value="JAB_MPN"/>
    <property type="match status" value="1"/>
</dbReference>
<evidence type="ECO:0000256" key="1">
    <source>
        <dbReference type="ARBA" id="ARBA00022670"/>
    </source>
</evidence>
<dbReference type="Gene3D" id="3.40.140.10">
    <property type="entry name" value="Cytidine Deaminase, domain 2"/>
    <property type="match status" value="1"/>
</dbReference>
<name>A0A2S2KRH7_9ARCH</name>
<dbReference type="InterPro" id="IPR000555">
    <property type="entry name" value="JAMM/MPN+_dom"/>
</dbReference>
<keyword evidence="5" id="KW-0482">Metalloprotease</keyword>
<dbReference type="EMBL" id="BGKI01000004">
    <property type="protein sequence ID" value="GBH34055.1"/>
    <property type="molecule type" value="Genomic_DNA"/>
</dbReference>